<evidence type="ECO:0008006" key="3">
    <source>
        <dbReference type="Google" id="ProtNLM"/>
    </source>
</evidence>
<comment type="caution">
    <text evidence="1">The sequence shown here is derived from an EMBL/GenBank/DDBJ whole genome shotgun (WGS) entry which is preliminary data.</text>
</comment>
<dbReference type="RefSeq" id="WP_133107502.1">
    <property type="nucleotide sequence ID" value="NZ_SMNA01000004.1"/>
</dbReference>
<accession>A0ABY2E9V6</accession>
<evidence type="ECO:0000313" key="1">
    <source>
        <dbReference type="EMBL" id="TDE95092.1"/>
    </source>
</evidence>
<organism evidence="1 2">
    <name type="scientific">Occultella glacieicola</name>
    <dbReference type="NCBI Taxonomy" id="2518684"/>
    <lineage>
        <taxon>Bacteria</taxon>
        <taxon>Bacillati</taxon>
        <taxon>Actinomycetota</taxon>
        <taxon>Actinomycetes</taxon>
        <taxon>Micrococcales</taxon>
        <taxon>Ruaniaceae</taxon>
        <taxon>Occultella</taxon>
    </lineage>
</organism>
<keyword evidence="2" id="KW-1185">Reference proteome</keyword>
<reference evidence="1 2" key="1">
    <citation type="submission" date="2019-03" db="EMBL/GenBank/DDBJ databases">
        <title>Genomic features of bacteria from cold environments.</title>
        <authorList>
            <person name="Shen L."/>
        </authorList>
    </citation>
    <scope>NUCLEOTIDE SEQUENCE [LARGE SCALE GENOMIC DNA]</scope>
    <source>
        <strain evidence="2">T3246-1</strain>
    </source>
</reference>
<sequence>MADTTHVLTIPSDKAVIPPLADFVISSMGTILSPTTWVRTVISWVFNWDPLTEVMKVFAGDWNAVAQAGRAYEMLGEWADLVEEEVGVATTKVQADWEGNAADAASTYMTGTLAPNVTAMAAAFKDIGGEYSAVAVGMHRTAQLGNTAFNTVCDWLIYTAAIAAATAASSWTIVGGIAGGAATAAAVAKTLTAVSAASNALTAGQTLVDSAAGIIPGYLGALDGFSTIDAPGAYDHQGV</sequence>
<gene>
    <name evidence="1" type="ORF">EXU48_10055</name>
</gene>
<dbReference type="EMBL" id="SMNA01000004">
    <property type="protein sequence ID" value="TDE95092.1"/>
    <property type="molecule type" value="Genomic_DNA"/>
</dbReference>
<protein>
    <recommendedName>
        <fullName evidence="3">PPE family domain-containing protein</fullName>
    </recommendedName>
</protein>
<proteinExistence type="predicted"/>
<name>A0ABY2E9V6_9MICO</name>
<dbReference type="Proteomes" id="UP000504882">
    <property type="component" value="Unassembled WGS sequence"/>
</dbReference>
<evidence type="ECO:0000313" key="2">
    <source>
        <dbReference type="Proteomes" id="UP000504882"/>
    </source>
</evidence>